<name>A0A7R9KLZ3_9ACAR</name>
<accession>A0A7R9KLZ3</accession>
<dbReference type="EMBL" id="CAJPIZ010003198">
    <property type="protein sequence ID" value="CAG2106051.1"/>
    <property type="molecule type" value="Genomic_DNA"/>
</dbReference>
<dbReference type="Proteomes" id="UP000759131">
    <property type="component" value="Unassembled WGS sequence"/>
</dbReference>
<organism evidence="1">
    <name type="scientific">Medioppia subpectinata</name>
    <dbReference type="NCBI Taxonomy" id="1979941"/>
    <lineage>
        <taxon>Eukaryota</taxon>
        <taxon>Metazoa</taxon>
        <taxon>Ecdysozoa</taxon>
        <taxon>Arthropoda</taxon>
        <taxon>Chelicerata</taxon>
        <taxon>Arachnida</taxon>
        <taxon>Acari</taxon>
        <taxon>Acariformes</taxon>
        <taxon>Sarcoptiformes</taxon>
        <taxon>Oribatida</taxon>
        <taxon>Brachypylina</taxon>
        <taxon>Oppioidea</taxon>
        <taxon>Oppiidae</taxon>
        <taxon>Medioppia</taxon>
    </lineage>
</organism>
<proteinExistence type="predicted"/>
<evidence type="ECO:0000313" key="2">
    <source>
        <dbReference type="Proteomes" id="UP000759131"/>
    </source>
</evidence>
<gene>
    <name evidence="1" type="ORF">OSB1V03_LOCUS6054</name>
</gene>
<reference evidence="1" key="1">
    <citation type="submission" date="2020-11" db="EMBL/GenBank/DDBJ databases">
        <authorList>
            <person name="Tran Van P."/>
        </authorList>
    </citation>
    <scope>NUCLEOTIDE SEQUENCE</scope>
</reference>
<sequence length="124" mass="14031">MSSPEGLSSSVSDPFVEYVFPSVFEERHTSHTSCCEQNYNQLNNNNNNNKCSSTQRIPGLQSNREYHIQSDLRNSYHSSEDLSHNVDESKLFETDLEACGGSGTEIAGHGYYFLHHNFCKSMDN</sequence>
<protein>
    <submittedName>
        <fullName evidence="1">Uncharacterized protein</fullName>
    </submittedName>
</protein>
<keyword evidence="2" id="KW-1185">Reference proteome</keyword>
<dbReference type="AlphaFoldDB" id="A0A7R9KLZ3"/>
<dbReference type="EMBL" id="OC857773">
    <property type="protein sequence ID" value="CAD7625621.1"/>
    <property type="molecule type" value="Genomic_DNA"/>
</dbReference>
<evidence type="ECO:0000313" key="1">
    <source>
        <dbReference type="EMBL" id="CAD7625621.1"/>
    </source>
</evidence>